<name>A0AAV3ZG86_9GAST</name>
<comment type="caution">
    <text evidence="2">The sequence shown here is derived from an EMBL/GenBank/DDBJ whole genome shotgun (WGS) entry which is preliminary data.</text>
</comment>
<proteinExistence type="predicted"/>
<protein>
    <recommendedName>
        <fullName evidence="1">Mutator-like transposase domain-containing protein</fullName>
    </recommendedName>
</protein>
<feature type="domain" description="Mutator-like transposase" evidence="1">
    <location>
        <begin position="1"/>
        <end position="258"/>
    </location>
</feature>
<dbReference type="PANTHER" id="PTHR33309:SF3">
    <property type="entry name" value="CCHC-TYPE DOMAIN-CONTAINING PROTEIN"/>
    <property type="match status" value="1"/>
</dbReference>
<evidence type="ECO:0000313" key="3">
    <source>
        <dbReference type="Proteomes" id="UP000735302"/>
    </source>
</evidence>
<evidence type="ECO:0000313" key="2">
    <source>
        <dbReference type="EMBL" id="GFN94321.1"/>
    </source>
</evidence>
<dbReference type="InterPro" id="IPR049012">
    <property type="entry name" value="Mutator_transp_dom"/>
</dbReference>
<dbReference type="Proteomes" id="UP000735302">
    <property type="component" value="Unassembled WGS sequence"/>
</dbReference>
<evidence type="ECO:0000259" key="1">
    <source>
        <dbReference type="Pfam" id="PF20700"/>
    </source>
</evidence>
<reference evidence="2 3" key="1">
    <citation type="journal article" date="2021" name="Elife">
        <title>Chloroplast acquisition without the gene transfer in kleptoplastic sea slugs, Plakobranchus ocellatus.</title>
        <authorList>
            <person name="Maeda T."/>
            <person name="Takahashi S."/>
            <person name="Yoshida T."/>
            <person name="Shimamura S."/>
            <person name="Takaki Y."/>
            <person name="Nagai Y."/>
            <person name="Toyoda A."/>
            <person name="Suzuki Y."/>
            <person name="Arimoto A."/>
            <person name="Ishii H."/>
            <person name="Satoh N."/>
            <person name="Nishiyama T."/>
            <person name="Hasebe M."/>
            <person name="Maruyama T."/>
            <person name="Minagawa J."/>
            <person name="Obokata J."/>
            <person name="Shigenobu S."/>
        </authorList>
    </citation>
    <scope>NUCLEOTIDE SEQUENCE [LARGE SCALE GENOMIC DNA]</scope>
</reference>
<dbReference type="PANTHER" id="PTHR33309">
    <property type="entry name" value="KERATIN, ULTRA HIGH-SULFUR MATRIX PROTEIN-LIKE"/>
    <property type="match status" value="1"/>
</dbReference>
<accession>A0AAV3ZG86</accession>
<gene>
    <name evidence="2" type="ORF">PoB_002082700</name>
</gene>
<dbReference type="AlphaFoldDB" id="A0AAV3ZG86"/>
<dbReference type="Pfam" id="PF20700">
    <property type="entry name" value="Mutator"/>
    <property type="match status" value="1"/>
</dbReference>
<sequence>MPGLHQKTFNTIAKRVYSQNERLAEEAFGQAASIVRQEHVLYYHLQAEEDAILNISVSFDGSWLTRGHKSLIGIGCVIDVLTGLIIDGHVLSLHCHVCAQTGASIKRETPHRYEQWRQDHIEKGECTINFECSSGMMEVRAAEVLWGRSVQRHNLRYTTMVNDGDSKAFKKLLEVQHYGPDVVILKEDCINQVGKRLGTALRNLVADCSKKVITLGGRGHGRFTAETIRKLQIYYTRAIRSGISAEEMKCGILAGLYHG</sequence>
<dbReference type="EMBL" id="BLXT01002434">
    <property type="protein sequence ID" value="GFN94321.1"/>
    <property type="molecule type" value="Genomic_DNA"/>
</dbReference>
<keyword evidence="3" id="KW-1185">Reference proteome</keyword>
<organism evidence="2 3">
    <name type="scientific">Plakobranchus ocellatus</name>
    <dbReference type="NCBI Taxonomy" id="259542"/>
    <lineage>
        <taxon>Eukaryota</taxon>
        <taxon>Metazoa</taxon>
        <taxon>Spiralia</taxon>
        <taxon>Lophotrochozoa</taxon>
        <taxon>Mollusca</taxon>
        <taxon>Gastropoda</taxon>
        <taxon>Heterobranchia</taxon>
        <taxon>Euthyneura</taxon>
        <taxon>Panpulmonata</taxon>
        <taxon>Sacoglossa</taxon>
        <taxon>Placobranchoidea</taxon>
        <taxon>Plakobranchidae</taxon>
        <taxon>Plakobranchus</taxon>
    </lineage>
</organism>